<dbReference type="Gene3D" id="1.20.1600.10">
    <property type="entry name" value="Outer membrane efflux proteins (OEP)"/>
    <property type="match status" value="1"/>
</dbReference>
<dbReference type="RefSeq" id="WP_244783858.1">
    <property type="nucleotide sequence ID" value="NZ_CP091508.1"/>
</dbReference>
<dbReference type="EMBL" id="CP091508">
    <property type="protein sequence ID" value="UOO80787.1"/>
    <property type="molecule type" value="Genomic_DNA"/>
</dbReference>
<dbReference type="SUPFAM" id="SSF56954">
    <property type="entry name" value="Outer membrane efflux proteins (OEP)"/>
    <property type="match status" value="1"/>
</dbReference>
<dbReference type="InterPro" id="IPR010131">
    <property type="entry name" value="MdtP/NodT-like"/>
</dbReference>
<protein>
    <submittedName>
        <fullName evidence="10">Efflux transporter outer membrane subunit</fullName>
    </submittedName>
</protein>
<keyword evidence="5" id="KW-0732">Signal</keyword>
<organism evidence="10 11">
    <name type="scientific">Uruburuella testudinis</name>
    <dbReference type="NCBI Taxonomy" id="1282863"/>
    <lineage>
        <taxon>Bacteria</taxon>
        <taxon>Pseudomonadati</taxon>
        <taxon>Pseudomonadota</taxon>
        <taxon>Betaproteobacteria</taxon>
        <taxon>Neisseriales</taxon>
        <taxon>Neisseriaceae</taxon>
        <taxon>Uruburuella</taxon>
    </lineage>
</organism>
<evidence type="ECO:0000256" key="4">
    <source>
        <dbReference type="ARBA" id="ARBA00022692"/>
    </source>
</evidence>
<keyword evidence="8 9" id="KW-0449">Lipoprotein</keyword>
<keyword evidence="7 9" id="KW-0564">Palmitate</keyword>
<keyword evidence="11" id="KW-1185">Reference proteome</keyword>
<evidence type="ECO:0000313" key="10">
    <source>
        <dbReference type="EMBL" id="UOO80787.1"/>
    </source>
</evidence>
<dbReference type="PANTHER" id="PTHR30203">
    <property type="entry name" value="OUTER MEMBRANE CATION EFFLUX PROTEIN"/>
    <property type="match status" value="1"/>
</dbReference>
<keyword evidence="6 9" id="KW-0472">Membrane</keyword>
<dbReference type="PANTHER" id="PTHR30203:SF20">
    <property type="entry name" value="MULTIDRUG RESISTANCE OUTER MEMBRANE PROTEIN MDTP-RELATED"/>
    <property type="match status" value="1"/>
</dbReference>
<keyword evidence="4 9" id="KW-0812">Transmembrane</keyword>
<keyword evidence="3 9" id="KW-1134">Transmembrane beta strand</keyword>
<dbReference type="NCBIfam" id="TIGR01845">
    <property type="entry name" value="outer_NodT"/>
    <property type="match status" value="1"/>
</dbReference>
<evidence type="ECO:0000256" key="9">
    <source>
        <dbReference type="RuleBase" id="RU362097"/>
    </source>
</evidence>
<dbReference type="Pfam" id="PF02321">
    <property type="entry name" value="OEP"/>
    <property type="match status" value="2"/>
</dbReference>
<evidence type="ECO:0000256" key="8">
    <source>
        <dbReference type="ARBA" id="ARBA00023288"/>
    </source>
</evidence>
<proteinExistence type="inferred from homology"/>
<evidence type="ECO:0000256" key="6">
    <source>
        <dbReference type="ARBA" id="ARBA00023136"/>
    </source>
</evidence>
<accession>A0ABY4DT45</accession>
<comment type="subcellular location">
    <subcellularLocation>
        <location evidence="9">Cell membrane</location>
        <topology evidence="9">Lipid-anchor</topology>
    </subcellularLocation>
    <subcellularLocation>
        <location evidence="1">Membrane</location>
    </subcellularLocation>
</comment>
<name>A0ABY4DT45_9NEIS</name>
<evidence type="ECO:0000256" key="3">
    <source>
        <dbReference type="ARBA" id="ARBA00022452"/>
    </source>
</evidence>
<dbReference type="Proteomes" id="UP000829817">
    <property type="component" value="Chromosome"/>
</dbReference>
<dbReference type="Gene3D" id="2.20.200.10">
    <property type="entry name" value="Outer membrane efflux proteins (OEP)"/>
    <property type="match status" value="1"/>
</dbReference>
<evidence type="ECO:0000256" key="1">
    <source>
        <dbReference type="ARBA" id="ARBA00004370"/>
    </source>
</evidence>
<gene>
    <name evidence="10" type="ORF">LVJ83_07250</name>
</gene>
<evidence type="ECO:0000256" key="5">
    <source>
        <dbReference type="ARBA" id="ARBA00022729"/>
    </source>
</evidence>
<evidence type="ECO:0000313" key="11">
    <source>
        <dbReference type="Proteomes" id="UP000829817"/>
    </source>
</evidence>
<reference evidence="10 11" key="1">
    <citation type="journal article" date="2022" name="Res Sq">
        <title>Evolution of multicellular longitudinally dividing oral cavity symbionts (Neisseriaceae).</title>
        <authorList>
            <person name="Nyongesa S."/>
            <person name="Weber P."/>
            <person name="Bernet E."/>
            <person name="Pullido F."/>
            <person name="Nieckarz M."/>
            <person name="Delaby M."/>
            <person name="Nieves C."/>
            <person name="Viehboeck T."/>
            <person name="Krause N."/>
            <person name="Rivera-Millot A."/>
            <person name="Nakamura A."/>
            <person name="Vischer N."/>
            <person name="VanNieuwenhze M."/>
            <person name="Brun Y."/>
            <person name="Cava F."/>
            <person name="Bulgheresi S."/>
            <person name="Veyrier F."/>
        </authorList>
    </citation>
    <scope>NUCLEOTIDE SEQUENCE [LARGE SCALE GENOMIC DNA]</scope>
    <source>
        <strain evidence="10 11">CCUG 63373m</strain>
    </source>
</reference>
<evidence type="ECO:0000256" key="2">
    <source>
        <dbReference type="ARBA" id="ARBA00007613"/>
    </source>
</evidence>
<comment type="similarity">
    <text evidence="2 9">Belongs to the outer membrane factor (OMF) (TC 1.B.17) family.</text>
</comment>
<sequence length="466" mass="50109">MNIQATVRGLGILSICMLSACAPFGKQSPLEAPTAYSLPQGQSAHISRADWWMQLRNPQLNRLIEQAFAGSPDLRTAKARFEQAQAQLGITEAATGAQIGASIRGAGVYVSPKPSAQQGDPDHTMVLANAALQGSWTFDFWGKNRAKIASVLGQRRAIAYETEQIKIELAHAVAAQYFAWQNLTGQQQLLARRVADAAETEKLLNQRIRADLLPASAAYPAVLAQQQLRAQQLQLVRNAARVRHSLAVLSGQAPNALDGGSPSASNTAPVLVAADIRADLLGSRPDIAAQRALLASRLQNVQAARAEFYPNIELKLLAGFAHIDAFNLVHGKNSGMLGVLPALNLPIFTSGALQSGLAARHAEYNQQVALYDQTVLNAMRSAADAVSDYQTLQGQAALQQRAASVAEKAAAATQRRMRAGLDNKLAYLQKHDEALQVQMQLVQTQNEWLTAWSNLHAQLGGGFQAE</sequence>
<evidence type="ECO:0000256" key="7">
    <source>
        <dbReference type="ARBA" id="ARBA00023139"/>
    </source>
</evidence>
<dbReference type="InterPro" id="IPR003423">
    <property type="entry name" value="OMP_efflux"/>
</dbReference>